<evidence type="ECO:0000313" key="2">
    <source>
        <dbReference type="EMBL" id="CAD8169300.1"/>
    </source>
</evidence>
<dbReference type="Pfam" id="PF02493">
    <property type="entry name" value="MORN"/>
    <property type="match status" value="2"/>
</dbReference>
<reference evidence="2" key="1">
    <citation type="submission" date="2021-01" db="EMBL/GenBank/DDBJ databases">
        <authorList>
            <consortium name="Genoscope - CEA"/>
            <person name="William W."/>
        </authorList>
    </citation>
    <scope>NUCLEOTIDE SEQUENCE</scope>
</reference>
<evidence type="ECO:0000313" key="3">
    <source>
        <dbReference type="Proteomes" id="UP000683925"/>
    </source>
</evidence>
<gene>
    <name evidence="2" type="ORF">POCTA_138.1.T0530138</name>
</gene>
<dbReference type="InterPro" id="IPR003409">
    <property type="entry name" value="MORN"/>
</dbReference>
<sequence length="157" mass="19055">MDVNNQQNQAWKRQLNYKMVIIEGIWDQNQLQLGIFQGKMNNKKLNRLGLQRNSFEYEQNFITFLFYRVKAHYMDDKIQREGLLTTKKEDQYKGEFYENQKRGHGEFQTIKGDRYEGEFQKDKKQGRGTYYFPNDDNQFHSLQFLISSFAYQFNQNN</sequence>
<protein>
    <submittedName>
        <fullName evidence="2">Uncharacterized protein</fullName>
    </submittedName>
</protein>
<comment type="caution">
    <text evidence="2">The sequence shown here is derived from an EMBL/GenBank/DDBJ whole genome shotgun (WGS) entry which is preliminary data.</text>
</comment>
<dbReference type="EMBL" id="CAJJDP010000053">
    <property type="protein sequence ID" value="CAD8169300.1"/>
    <property type="molecule type" value="Genomic_DNA"/>
</dbReference>
<organism evidence="2 3">
    <name type="scientific">Paramecium octaurelia</name>
    <dbReference type="NCBI Taxonomy" id="43137"/>
    <lineage>
        <taxon>Eukaryota</taxon>
        <taxon>Sar</taxon>
        <taxon>Alveolata</taxon>
        <taxon>Ciliophora</taxon>
        <taxon>Intramacronucleata</taxon>
        <taxon>Oligohymenophorea</taxon>
        <taxon>Peniculida</taxon>
        <taxon>Parameciidae</taxon>
        <taxon>Paramecium</taxon>
    </lineage>
</organism>
<dbReference type="Proteomes" id="UP000683925">
    <property type="component" value="Unassembled WGS sequence"/>
</dbReference>
<dbReference type="PANTHER" id="PTHR23084">
    <property type="entry name" value="PHOSPHATIDYLINOSITOL-4-PHOSPHATE 5-KINASE RELATED"/>
    <property type="match status" value="1"/>
</dbReference>
<dbReference type="SMART" id="SM00698">
    <property type="entry name" value="MORN"/>
    <property type="match status" value="2"/>
</dbReference>
<keyword evidence="3" id="KW-1185">Reference proteome</keyword>
<dbReference type="AlphaFoldDB" id="A0A8S1UW58"/>
<accession>A0A8S1UW58</accession>
<dbReference type="PANTHER" id="PTHR23084:SF263">
    <property type="entry name" value="MORN REPEAT-CONTAINING PROTEIN 1"/>
    <property type="match status" value="1"/>
</dbReference>
<name>A0A8S1UW58_PAROT</name>
<proteinExistence type="predicted"/>
<evidence type="ECO:0000256" key="1">
    <source>
        <dbReference type="ARBA" id="ARBA00022737"/>
    </source>
</evidence>
<keyword evidence="1" id="KW-0677">Repeat</keyword>